<dbReference type="Gene3D" id="1.20.1070.10">
    <property type="entry name" value="Rhodopsin 7-helix transmembrane proteins"/>
    <property type="match status" value="1"/>
</dbReference>
<evidence type="ECO:0000256" key="5">
    <source>
        <dbReference type="SAM" id="Phobius"/>
    </source>
</evidence>
<comment type="subcellular location">
    <subcellularLocation>
        <location evidence="1">Membrane</location>
    </subcellularLocation>
</comment>
<name>A0A811KW88_9BILA</name>
<keyword evidence="2 5" id="KW-0812">Transmembrane</keyword>
<dbReference type="Proteomes" id="UP000783686">
    <property type="component" value="Unassembled WGS sequence"/>
</dbReference>
<evidence type="ECO:0000256" key="1">
    <source>
        <dbReference type="ARBA" id="ARBA00004370"/>
    </source>
</evidence>
<proteinExistence type="predicted"/>
<keyword evidence="4 5" id="KW-0472">Membrane</keyword>
<dbReference type="Pfam" id="PF10328">
    <property type="entry name" value="7TM_GPCR_Srx"/>
    <property type="match status" value="1"/>
</dbReference>
<comment type="caution">
    <text evidence="7">The sequence shown here is derived from an EMBL/GenBank/DDBJ whole genome shotgun (WGS) entry which is preliminary data.</text>
</comment>
<dbReference type="InterPro" id="IPR019430">
    <property type="entry name" value="7TM_GPCR_serpentine_rcpt_Srx"/>
</dbReference>
<dbReference type="PROSITE" id="PS50262">
    <property type="entry name" value="G_PROTEIN_RECEP_F1_2"/>
    <property type="match status" value="1"/>
</dbReference>
<dbReference type="OrthoDB" id="5826671at2759"/>
<evidence type="ECO:0000256" key="2">
    <source>
        <dbReference type="ARBA" id="ARBA00022692"/>
    </source>
</evidence>
<evidence type="ECO:0000256" key="4">
    <source>
        <dbReference type="ARBA" id="ARBA00023136"/>
    </source>
</evidence>
<accession>A0A811KW88</accession>
<feature type="transmembrane region" description="Helical" evidence="5">
    <location>
        <begin position="277"/>
        <end position="299"/>
    </location>
</feature>
<dbReference type="InterPro" id="IPR017452">
    <property type="entry name" value="GPCR_Rhodpsn_7TM"/>
</dbReference>
<gene>
    <name evidence="7" type="ORF">BOKJ2_LOCUS8577</name>
</gene>
<dbReference type="EMBL" id="CAJFCW020000004">
    <property type="protein sequence ID" value="CAG9112794.1"/>
    <property type="molecule type" value="Genomic_DNA"/>
</dbReference>
<feature type="transmembrane region" description="Helical" evidence="5">
    <location>
        <begin position="35"/>
        <end position="57"/>
    </location>
</feature>
<evidence type="ECO:0000313" key="7">
    <source>
        <dbReference type="EMBL" id="CAD5219704.1"/>
    </source>
</evidence>
<organism evidence="7 8">
    <name type="scientific">Bursaphelenchus okinawaensis</name>
    <dbReference type="NCBI Taxonomy" id="465554"/>
    <lineage>
        <taxon>Eukaryota</taxon>
        <taxon>Metazoa</taxon>
        <taxon>Ecdysozoa</taxon>
        <taxon>Nematoda</taxon>
        <taxon>Chromadorea</taxon>
        <taxon>Rhabditida</taxon>
        <taxon>Tylenchina</taxon>
        <taxon>Tylenchomorpha</taxon>
        <taxon>Aphelenchoidea</taxon>
        <taxon>Aphelenchoididae</taxon>
        <taxon>Bursaphelenchus</taxon>
    </lineage>
</organism>
<dbReference type="EMBL" id="CAJFDH010000004">
    <property type="protein sequence ID" value="CAD5219704.1"/>
    <property type="molecule type" value="Genomic_DNA"/>
</dbReference>
<feature type="transmembrane region" description="Helical" evidence="5">
    <location>
        <begin position="155"/>
        <end position="180"/>
    </location>
</feature>
<keyword evidence="3 5" id="KW-1133">Transmembrane helix</keyword>
<evidence type="ECO:0000256" key="3">
    <source>
        <dbReference type="ARBA" id="ARBA00022989"/>
    </source>
</evidence>
<feature type="transmembrane region" description="Helical" evidence="5">
    <location>
        <begin position="120"/>
        <end position="143"/>
    </location>
</feature>
<dbReference type="Proteomes" id="UP000614601">
    <property type="component" value="Unassembled WGS sequence"/>
</dbReference>
<reference evidence="7" key="1">
    <citation type="submission" date="2020-09" db="EMBL/GenBank/DDBJ databases">
        <authorList>
            <person name="Kikuchi T."/>
        </authorList>
    </citation>
    <scope>NUCLEOTIDE SEQUENCE</scope>
    <source>
        <strain evidence="7">SH1</strain>
    </source>
</reference>
<evidence type="ECO:0000259" key="6">
    <source>
        <dbReference type="PROSITE" id="PS50262"/>
    </source>
</evidence>
<protein>
    <recommendedName>
        <fullName evidence="6">G-protein coupled receptors family 1 profile domain-containing protein</fullName>
    </recommendedName>
</protein>
<feature type="domain" description="G-protein coupled receptors family 1 profile" evidence="6">
    <location>
        <begin position="45"/>
        <end position="171"/>
    </location>
</feature>
<dbReference type="AlphaFoldDB" id="A0A811KW88"/>
<feature type="transmembrane region" description="Helical" evidence="5">
    <location>
        <begin position="319"/>
        <end position="336"/>
    </location>
</feature>
<dbReference type="SUPFAM" id="SSF81321">
    <property type="entry name" value="Family A G protein-coupled receptor-like"/>
    <property type="match status" value="1"/>
</dbReference>
<keyword evidence="8" id="KW-1185">Reference proteome</keyword>
<dbReference type="GO" id="GO:0016020">
    <property type="term" value="C:membrane"/>
    <property type="evidence" value="ECO:0007669"/>
    <property type="project" value="UniProtKB-SubCell"/>
</dbReference>
<evidence type="ECO:0000313" key="8">
    <source>
        <dbReference type="Proteomes" id="UP000614601"/>
    </source>
</evidence>
<feature type="transmembrane region" description="Helical" evidence="5">
    <location>
        <begin position="206"/>
        <end position="224"/>
    </location>
</feature>
<sequence length="368" mass="42871">MEVRYVTSTYVSSTHVTEFLCSSTTLQLTLTSVRLVVNVFTLALASVMLLFICSTPALHNNTFNILFLSSYVVDCLANLARITLKYLPIILCQNTFVQYVFSYGPSLATLINASEWYLTYATMCCGFFFNLDHMLLVVFPKHYEWISSPRNKKVIVVFVWVLPFLCVVPMFEQCCGSIFFENTMNPVFSSRAIEDVYDTVDMLLESFFYVPIIFIFNCITTTVLQWRYRKFKNTGTGQLHLLMDQVTINIPERNSHVRSVAKTNVLRQRRVVDELNLSLLNLIDQMVDAVGVVFYLLFWAGNNKWIDVDITLCMTLYDVTWEISTLNQPYIFLMMFPKIRRKLVRFYMPQRRIRPQRQQTLESSIHLS</sequence>